<dbReference type="AlphaFoldDB" id="A0A6C0B5U6"/>
<dbReference type="GO" id="GO:0005524">
    <property type="term" value="F:ATP binding"/>
    <property type="evidence" value="ECO:0007669"/>
    <property type="project" value="InterPro"/>
</dbReference>
<dbReference type="EMBL" id="MN739065">
    <property type="protein sequence ID" value="QHS86919.1"/>
    <property type="molecule type" value="Genomic_DNA"/>
</dbReference>
<dbReference type="InterPro" id="IPR011009">
    <property type="entry name" value="Kinase-like_dom_sf"/>
</dbReference>
<evidence type="ECO:0000259" key="1">
    <source>
        <dbReference type="PROSITE" id="PS50011"/>
    </source>
</evidence>
<sequence>MYNNIVNPLNGKTLNIQDITGQKLLGKYIYQYNSELVKSVLATMRGGSEAAATKIEVLGADTTPLDIEGTLNRFKREAGEGSEAVEAGKIINVKLLKKLYTKIGEYVTTLNKSDRVAYEEWVHNKLKQNPDIEFGDNEEDFFNDDEIEEQRISFINSLIGKKSGVKPDTEDDEPVTHILKSIEPVSGDCFGEYKIIKTLGKGAEGTVYEVEKKGAAAKYGNKKFAMKEQKIPKSFSKTEMDIELNKIGKEIKIGTLMGKNELSPKIHDSYLCESGDHVKVFIVMDIMNGGSLEEFSQINLIDAEFMQKIRDKVKKMHELKIFHTDLHAGNIFVHKKDGGVDEPYIGDFGTSEFFDGRMKFLTRREGKLYFLDNLLPDPTKLIVRTMMAIEVL</sequence>
<dbReference type="GO" id="GO:0005634">
    <property type="term" value="C:nucleus"/>
    <property type="evidence" value="ECO:0007669"/>
    <property type="project" value="TreeGrafter"/>
</dbReference>
<feature type="domain" description="Protein kinase" evidence="1">
    <location>
        <begin position="193"/>
        <end position="392"/>
    </location>
</feature>
<dbReference type="PROSITE" id="PS50011">
    <property type="entry name" value="PROTEIN_KINASE_DOM"/>
    <property type="match status" value="1"/>
</dbReference>
<reference evidence="2" key="1">
    <citation type="journal article" date="2020" name="Nature">
        <title>Giant virus diversity and host interactions through global metagenomics.</title>
        <authorList>
            <person name="Schulz F."/>
            <person name="Roux S."/>
            <person name="Paez-Espino D."/>
            <person name="Jungbluth S."/>
            <person name="Walsh D.A."/>
            <person name="Denef V.J."/>
            <person name="McMahon K.D."/>
            <person name="Konstantinidis K.T."/>
            <person name="Eloe-Fadrosh E.A."/>
            <person name="Kyrpides N.C."/>
            <person name="Woyke T."/>
        </authorList>
    </citation>
    <scope>NUCLEOTIDE SEQUENCE</scope>
    <source>
        <strain evidence="2">GVMAG-M-3300009422-16</strain>
    </source>
</reference>
<organism evidence="2">
    <name type="scientific">viral metagenome</name>
    <dbReference type="NCBI Taxonomy" id="1070528"/>
    <lineage>
        <taxon>unclassified sequences</taxon>
        <taxon>metagenomes</taxon>
        <taxon>organismal metagenomes</taxon>
    </lineage>
</organism>
<dbReference type="SUPFAM" id="SSF56112">
    <property type="entry name" value="Protein kinase-like (PK-like)"/>
    <property type="match status" value="1"/>
</dbReference>
<dbReference type="GO" id="GO:0004674">
    <property type="term" value="F:protein serine/threonine kinase activity"/>
    <property type="evidence" value="ECO:0007669"/>
    <property type="project" value="TreeGrafter"/>
</dbReference>
<dbReference type="PANTHER" id="PTHR44167:SF24">
    <property type="entry name" value="SERINE_THREONINE-PROTEIN KINASE CHK2"/>
    <property type="match status" value="1"/>
</dbReference>
<accession>A0A6C0B5U6</accession>
<protein>
    <recommendedName>
        <fullName evidence="1">Protein kinase domain-containing protein</fullName>
    </recommendedName>
</protein>
<evidence type="ECO:0000313" key="2">
    <source>
        <dbReference type="EMBL" id="QHS86919.1"/>
    </source>
</evidence>
<dbReference type="Gene3D" id="1.10.510.10">
    <property type="entry name" value="Transferase(Phosphotransferase) domain 1"/>
    <property type="match status" value="1"/>
</dbReference>
<dbReference type="Pfam" id="PF00069">
    <property type="entry name" value="Pkinase"/>
    <property type="match status" value="1"/>
</dbReference>
<dbReference type="SMART" id="SM00220">
    <property type="entry name" value="S_TKc"/>
    <property type="match status" value="1"/>
</dbReference>
<proteinExistence type="predicted"/>
<dbReference type="GO" id="GO:0044773">
    <property type="term" value="P:mitotic DNA damage checkpoint signaling"/>
    <property type="evidence" value="ECO:0007669"/>
    <property type="project" value="TreeGrafter"/>
</dbReference>
<dbReference type="InterPro" id="IPR000719">
    <property type="entry name" value="Prot_kinase_dom"/>
</dbReference>
<dbReference type="PANTHER" id="PTHR44167">
    <property type="entry name" value="OVARIAN-SPECIFIC SERINE/THREONINE-PROTEIN KINASE LOK-RELATED"/>
    <property type="match status" value="1"/>
</dbReference>
<dbReference type="Gene3D" id="3.30.200.20">
    <property type="entry name" value="Phosphorylase Kinase, domain 1"/>
    <property type="match status" value="1"/>
</dbReference>
<name>A0A6C0B5U6_9ZZZZ</name>